<reference evidence="1 2" key="1">
    <citation type="journal article" date="2012" name="Genome Biol.">
        <title>Genome and low-iron response of an oceanic diatom adapted to chronic iron limitation.</title>
        <authorList>
            <person name="Lommer M."/>
            <person name="Specht M."/>
            <person name="Roy A.S."/>
            <person name="Kraemer L."/>
            <person name="Andreson R."/>
            <person name="Gutowska M.A."/>
            <person name="Wolf J."/>
            <person name="Bergner S.V."/>
            <person name="Schilhabel M.B."/>
            <person name="Klostermeier U.C."/>
            <person name="Beiko R.G."/>
            <person name="Rosenstiel P."/>
            <person name="Hippler M."/>
            <person name="Laroche J."/>
        </authorList>
    </citation>
    <scope>NUCLEOTIDE SEQUENCE [LARGE SCALE GENOMIC DNA]</scope>
    <source>
        <strain evidence="1 2">CCMP1005</strain>
    </source>
</reference>
<keyword evidence="2" id="KW-1185">Reference proteome</keyword>
<accession>K0R1R7</accession>
<gene>
    <name evidence="1" type="ORF">THAOC_35445</name>
</gene>
<dbReference type="EMBL" id="AGNL01048143">
    <property type="protein sequence ID" value="EJK45915.1"/>
    <property type="molecule type" value="Genomic_DNA"/>
</dbReference>
<dbReference type="OrthoDB" id="295536at2759"/>
<evidence type="ECO:0000313" key="1">
    <source>
        <dbReference type="EMBL" id="EJK45915.1"/>
    </source>
</evidence>
<organism evidence="1 2">
    <name type="scientific">Thalassiosira oceanica</name>
    <name type="common">Marine diatom</name>
    <dbReference type="NCBI Taxonomy" id="159749"/>
    <lineage>
        <taxon>Eukaryota</taxon>
        <taxon>Sar</taxon>
        <taxon>Stramenopiles</taxon>
        <taxon>Ochrophyta</taxon>
        <taxon>Bacillariophyta</taxon>
        <taxon>Coscinodiscophyceae</taxon>
        <taxon>Thalassiosirophycidae</taxon>
        <taxon>Thalassiosirales</taxon>
        <taxon>Thalassiosiraceae</taxon>
        <taxon>Thalassiosira</taxon>
    </lineage>
</organism>
<protein>
    <submittedName>
        <fullName evidence="1">Uncharacterized protein</fullName>
    </submittedName>
</protein>
<dbReference type="AlphaFoldDB" id="K0R1R7"/>
<evidence type="ECO:0000313" key="2">
    <source>
        <dbReference type="Proteomes" id="UP000266841"/>
    </source>
</evidence>
<proteinExistence type="predicted"/>
<dbReference type="Proteomes" id="UP000266841">
    <property type="component" value="Unassembled WGS sequence"/>
</dbReference>
<name>K0R1R7_THAOC</name>
<comment type="caution">
    <text evidence="1">The sequence shown here is derived from an EMBL/GenBank/DDBJ whole genome shotgun (WGS) entry which is preliminary data.</text>
</comment>
<sequence>MSVQQATGGHNFTAPIDCLSACQLRATSKALRSSVEKSAELACLESFSEFSEPQQSLFKLWRTNWMKPFHFLQAGRTCKRATVEEKAMLPQYSDESTGEYYHHLVMLRAPLTFDGGKAAVHHMESEEPTDSNNSLAICNNHVMRGGKHYSSFKCLGNYFNEESVGVIRPLSGLSDCNIHSINPFSPSAFETLLEEKTDKWEGGVQICHLNTDGGARYISDWRNEEPNPFDDEPFDDGEWEGRDKYDPDCKEIGMLLDLVRGTLSVYQHGQRLGTLVKGLAGEYCWSVSGQHLAVSIRRG</sequence>